<accession>A0AAJ0HZT3</accession>
<feature type="region of interest" description="Disordered" evidence="1">
    <location>
        <begin position="69"/>
        <end position="90"/>
    </location>
</feature>
<protein>
    <submittedName>
        <fullName evidence="2">Uncharacterized protein</fullName>
    </submittedName>
</protein>
<reference evidence="2 3" key="1">
    <citation type="journal article" date="2023" name="Mol. Phylogenet. Evol.">
        <title>Genome-scale phylogeny and comparative genomics of the fungal order Sordariales.</title>
        <authorList>
            <person name="Hensen N."/>
            <person name="Bonometti L."/>
            <person name="Westerberg I."/>
            <person name="Brannstrom I.O."/>
            <person name="Guillou S."/>
            <person name="Cros-Aarteil S."/>
            <person name="Calhoun S."/>
            <person name="Haridas S."/>
            <person name="Kuo A."/>
            <person name="Mondo S."/>
            <person name="Pangilinan J."/>
            <person name="Riley R."/>
            <person name="LaButti K."/>
            <person name="Andreopoulos B."/>
            <person name="Lipzen A."/>
            <person name="Chen C."/>
            <person name="Yan M."/>
            <person name="Daum C."/>
            <person name="Ng V."/>
            <person name="Clum A."/>
            <person name="Steindorff A."/>
            <person name="Ohm R.A."/>
            <person name="Martin F."/>
            <person name="Silar P."/>
            <person name="Natvig D.O."/>
            <person name="Lalanne C."/>
            <person name="Gautier V."/>
            <person name="Ament-Velasquez S.L."/>
            <person name="Kruys A."/>
            <person name="Hutchinson M.I."/>
            <person name="Powell A.J."/>
            <person name="Barry K."/>
            <person name="Miller A.N."/>
            <person name="Grigoriev I.V."/>
            <person name="Debuchy R."/>
            <person name="Gladieux P."/>
            <person name="Hiltunen Thoren M."/>
            <person name="Johannesson H."/>
        </authorList>
    </citation>
    <scope>NUCLEOTIDE SEQUENCE [LARGE SCALE GENOMIC DNA]</scope>
    <source>
        <strain evidence="2 3">FGSC 10403</strain>
    </source>
</reference>
<keyword evidence="3" id="KW-1185">Reference proteome</keyword>
<dbReference type="AlphaFoldDB" id="A0AAJ0HZT3"/>
<dbReference type="GeneID" id="87873585"/>
<comment type="caution">
    <text evidence="2">The sequence shown here is derived from an EMBL/GenBank/DDBJ whole genome shotgun (WGS) entry which is preliminary data.</text>
</comment>
<evidence type="ECO:0000313" key="2">
    <source>
        <dbReference type="EMBL" id="KAK3485766.1"/>
    </source>
</evidence>
<gene>
    <name evidence="2" type="ORF">B0T23DRAFT_345945</name>
</gene>
<organism evidence="2 3">
    <name type="scientific">Neurospora hispaniola</name>
    <dbReference type="NCBI Taxonomy" id="588809"/>
    <lineage>
        <taxon>Eukaryota</taxon>
        <taxon>Fungi</taxon>
        <taxon>Dikarya</taxon>
        <taxon>Ascomycota</taxon>
        <taxon>Pezizomycotina</taxon>
        <taxon>Sordariomycetes</taxon>
        <taxon>Sordariomycetidae</taxon>
        <taxon>Sordariales</taxon>
        <taxon>Sordariaceae</taxon>
        <taxon>Neurospora</taxon>
    </lineage>
</organism>
<dbReference type="RefSeq" id="XP_062688529.1">
    <property type="nucleotide sequence ID" value="XM_062835963.1"/>
</dbReference>
<dbReference type="EMBL" id="JAULSX010000009">
    <property type="protein sequence ID" value="KAK3485766.1"/>
    <property type="molecule type" value="Genomic_DNA"/>
</dbReference>
<proteinExistence type="predicted"/>
<evidence type="ECO:0000256" key="1">
    <source>
        <dbReference type="SAM" id="MobiDB-lite"/>
    </source>
</evidence>
<sequence length="90" mass="10415">MTASVKNYVDYNRAERWTRRLRSLESGTATEAKKETLFFCLHLTEYSDAPSVEFYPSINLLELQKQARQLASDRKQQAGRQPWTNGECPS</sequence>
<name>A0AAJ0HZT3_9PEZI</name>
<evidence type="ECO:0000313" key="3">
    <source>
        <dbReference type="Proteomes" id="UP001285908"/>
    </source>
</evidence>
<dbReference type="Proteomes" id="UP001285908">
    <property type="component" value="Unassembled WGS sequence"/>
</dbReference>